<comment type="caution">
    <text evidence="1">The sequence shown here is derived from an EMBL/GenBank/DDBJ whole genome shotgun (WGS) entry which is preliminary data.</text>
</comment>
<feature type="non-terminal residue" evidence="1">
    <location>
        <position position="1"/>
    </location>
</feature>
<proteinExistence type="predicted"/>
<reference evidence="1" key="1">
    <citation type="submission" date="2021-06" db="EMBL/GenBank/DDBJ databases">
        <authorList>
            <person name="Kallberg Y."/>
            <person name="Tangrot J."/>
            <person name="Rosling A."/>
        </authorList>
    </citation>
    <scope>NUCLEOTIDE SEQUENCE</scope>
    <source>
        <strain evidence="1">AU212A</strain>
    </source>
</reference>
<dbReference type="EMBL" id="CAJVPM010003522">
    <property type="protein sequence ID" value="CAG8502394.1"/>
    <property type="molecule type" value="Genomic_DNA"/>
</dbReference>
<organism evidence="1 2">
    <name type="scientific">Scutellospora calospora</name>
    <dbReference type="NCBI Taxonomy" id="85575"/>
    <lineage>
        <taxon>Eukaryota</taxon>
        <taxon>Fungi</taxon>
        <taxon>Fungi incertae sedis</taxon>
        <taxon>Mucoromycota</taxon>
        <taxon>Glomeromycotina</taxon>
        <taxon>Glomeromycetes</taxon>
        <taxon>Diversisporales</taxon>
        <taxon>Gigasporaceae</taxon>
        <taxon>Scutellospora</taxon>
    </lineage>
</organism>
<name>A0ACA9L2T5_9GLOM</name>
<gene>
    <name evidence="1" type="ORF">SCALOS_LOCUS3300</name>
</gene>
<protein>
    <submittedName>
        <fullName evidence="1">4476_t:CDS:1</fullName>
    </submittedName>
</protein>
<keyword evidence="2" id="KW-1185">Reference proteome</keyword>
<evidence type="ECO:0000313" key="1">
    <source>
        <dbReference type="EMBL" id="CAG8502394.1"/>
    </source>
</evidence>
<evidence type="ECO:0000313" key="2">
    <source>
        <dbReference type="Proteomes" id="UP000789860"/>
    </source>
</evidence>
<accession>A0ACA9L2T5</accession>
<dbReference type="Proteomes" id="UP000789860">
    <property type="component" value="Unassembled WGS sequence"/>
</dbReference>
<sequence length="116" mass="13935">VSDNPRKLGICEFHFNLDQTPDLHPTELKQNTKPTSALISYKQYLYCNYNFYIFTRGTNCKAHTWYIISKDIMLLYITLYIYNTLITHESIDIFIYLQDKRKKELIVLMLTKMRIK</sequence>